<sequence>MRQNLITAIERIKHETAYKENIEGILSTLEALINKKSEAPEGFVDESKKIWETIIEFNNSKESLIELLPGARKLENLAQLSHNFLEKYRDFLSDEDCRLLKEIYLINYTQSQLRLGLYFLYDIDKHETYMDYLLNISSGIDLIVKGVTNYPSNIDLQNHEELKALGYDVLQLSEEIKKQINQNEVQIEQTLKEDYEKIRHYIYVSAVTLIWLVEQFEKTVETKKEKNRPTIKNILKFLETSEGGWAGDDLEECLEFVNEIR</sequence>
<dbReference type="Proteomes" id="UP001576776">
    <property type="component" value="Unassembled WGS sequence"/>
</dbReference>
<dbReference type="RefSeq" id="WP_413256768.1">
    <property type="nucleotide sequence ID" value="NZ_JBHFNS010000036.1"/>
</dbReference>
<reference evidence="1 2" key="1">
    <citation type="submission" date="2024-09" db="EMBL/GenBank/DDBJ databases">
        <title>Floridaenema gen nov. (Aerosakkonemataceae, Aerosakkonematales ord. nov., Cyanobacteria) from benthic tropical and subtropical fresh waters, with the description of four new species.</title>
        <authorList>
            <person name="Moretto J.A."/>
            <person name="Berthold D.E."/>
            <person name="Lefler F.W."/>
            <person name="Huang I.-S."/>
            <person name="Laughinghouse H. IV."/>
        </authorList>
    </citation>
    <scope>NUCLEOTIDE SEQUENCE [LARGE SCALE GENOMIC DNA]</scope>
    <source>
        <strain evidence="1 2">BLCC-F154</strain>
    </source>
</reference>
<dbReference type="EMBL" id="JBHFNS010000036">
    <property type="protein sequence ID" value="MFB2935250.1"/>
    <property type="molecule type" value="Genomic_DNA"/>
</dbReference>
<evidence type="ECO:0000313" key="2">
    <source>
        <dbReference type="Proteomes" id="UP001576776"/>
    </source>
</evidence>
<comment type="caution">
    <text evidence="1">The sequence shown here is derived from an EMBL/GenBank/DDBJ whole genome shotgun (WGS) entry which is preliminary data.</text>
</comment>
<keyword evidence="2" id="KW-1185">Reference proteome</keyword>
<proteinExistence type="predicted"/>
<evidence type="ECO:0000313" key="1">
    <source>
        <dbReference type="EMBL" id="MFB2935250.1"/>
    </source>
</evidence>
<gene>
    <name evidence="1" type="ORF">ACE1B6_08215</name>
</gene>
<protein>
    <submittedName>
        <fullName evidence="1">Uncharacterized protein</fullName>
    </submittedName>
</protein>
<organism evidence="1 2">
    <name type="scientific">Floridaenema fluviatile BLCC-F154</name>
    <dbReference type="NCBI Taxonomy" id="3153640"/>
    <lineage>
        <taxon>Bacteria</taxon>
        <taxon>Bacillati</taxon>
        <taxon>Cyanobacteriota</taxon>
        <taxon>Cyanophyceae</taxon>
        <taxon>Oscillatoriophycideae</taxon>
        <taxon>Aerosakkonematales</taxon>
        <taxon>Aerosakkonemataceae</taxon>
        <taxon>Floridanema</taxon>
        <taxon>Floridanema fluviatile</taxon>
    </lineage>
</organism>
<name>A0ABV4YBH2_9CYAN</name>
<accession>A0ABV4YBH2</accession>